<dbReference type="AlphaFoldDB" id="A0A8D2BAN2"/>
<reference evidence="3" key="1">
    <citation type="submission" date="2025-08" db="UniProtKB">
        <authorList>
            <consortium name="Ensembl"/>
        </authorList>
    </citation>
    <scope>IDENTIFICATION</scope>
</reference>
<dbReference type="InterPro" id="IPR031996">
    <property type="entry name" value="NVL2_nucleolin-bd"/>
</dbReference>
<feature type="compositionally biased region" description="Basic and acidic residues" evidence="1">
    <location>
        <begin position="168"/>
        <end position="200"/>
    </location>
</feature>
<feature type="compositionally biased region" description="Low complexity" evidence="1">
    <location>
        <begin position="134"/>
        <end position="145"/>
    </location>
</feature>
<accession>A0A8D2BAN2</accession>
<dbReference type="Ensembl" id="ENSSSCT00060026476.1">
    <property type="protein sequence ID" value="ENSSSCP00060011267.1"/>
    <property type="gene ID" value="ENSSSCG00060019193.1"/>
</dbReference>
<feature type="compositionally biased region" description="Acidic residues" evidence="1">
    <location>
        <begin position="80"/>
        <end position="99"/>
    </location>
</feature>
<feature type="compositionally biased region" description="Basic and acidic residues" evidence="1">
    <location>
        <begin position="213"/>
        <end position="224"/>
    </location>
</feature>
<evidence type="ECO:0000259" key="2">
    <source>
        <dbReference type="Pfam" id="PF16725"/>
    </source>
</evidence>
<dbReference type="Gene3D" id="1.10.10.2010">
    <property type="match status" value="1"/>
</dbReference>
<evidence type="ECO:0000256" key="1">
    <source>
        <dbReference type="SAM" id="MobiDB-lite"/>
    </source>
</evidence>
<evidence type="ECO:0000313" key="4">
    <source>
        <dbReference type="Proteomes" id="UP000694723"/>
    </source>
</evidence>
<feature type="domain" description="NVL2 nucleolin binding" evidence="2">
    <location>
        <begin position="3"/>
        <end position="59"/>
    </location>
</feature>
<name>A0A8D2BAN2_PIG</name>
<dbReference type="Pfam" id="PF16725">
    <property type="entry name" value="Nucleolin_bd"/>
    <property type="match status" value="1"/>
</dbReference>
<protein>
    <recommendedName>
        <fullName evidence="2">NVL2 nucleolin binding domain-containing protein</fullName>
    </recommendedName>
</protein>
<feature type="compositionally biased region" description="Polar residues" evidence="1">
    <location>
        <begin position="102"/>
        <end position="112"/>
    </location>
</feature>
<dbReference type="Proteomes" id="UP000694723">
    <property type="component" value="Unplaced"/>
</dbReference>
<sequence length="287" mass="32226">MKPRPARFVDNKLKQRVIQVCTLHGGASQWSDIDYGRRKRNAFRIQVEKVFSIISSEKELKSLTELEDEHLAKRARHGEEDNEYTESYSDDDSNMEDYPDPQSANHMNSSLLSLYRKGNSDSVSSTPEMEQRETTVSTPRTTSKTDPIPLKKTPARASEGGWFIDKTPGGKKDSFFSDLADEKNNHKKPISEIEDSKDSSLLESNKKRKGRLNIKESKRKKEDLQEVDGEIEAVLQKKGGLQDAHPHASPRGVPPLGCRTPTRSSSSRAAGLREDVTCTCNCWGEAC</sequence>
<evidence type="ECO:0000313" key="3">
    <source>
        <dbReference type="Ensembl" id="ENSSSCP00060011267.1"/>
    </source>
</evidence>
<dbReference type="InterPro" id="IPR038100">
    <property type="entry name" value="NLV2_N_sf"/>
</dbReference>
<organism evidence="3 4">
    <name type="scientific">Sus scrofa</name>
    <name type="common">Pig</name>
    <dbReference type="NCBI Taxonomy" id="9823"/>
    <lineage>
        <taxon>Eukaryota</taxon>
        <taxon>Metazoa</taxon>
        <taxon>Chordata</taxon>
        <taxon>Craniata</taxon>
        <taxon>Vertebrata</taxon>
        <taxon>Euteleostomi</taxon>
        <taxon>Mammalia</taxon>
        <taxon>Eutheria</taxon>
        <taxon>Laurasiatheria</taxon>
        <taxon>Artiodactyla</taxon>
        <taxon>Suina</taxon>
        <taxon>Suidae</taxon>
        <taxon>Sus</taxon>
    </lineage>
</organism>
<proteinExistence type="predicted"/>
<feature type="region of interest" description="Disordered" evidence="1">
    <location>
        <begin position="73"/>
        <end position="270"/>
    </location>
</feature>